<dbReference type="KEGG" id="agi:FSB73_00115"/>
<keyword evidence="8" id="KW-1185">Reference proteome</keyword>
<dbReference type="Pfam" id="PF00703">
    <property type="entry name" value="Glyco_hydro_2"/>
    <property type="match status" value="1"/>
</dbReference>
<dbReference type="SUPFAM" id="SSF49303">
    <property type="entry name" value="beta-Galactosidase/glucuronidase domain"/>
    <property type="match status" value="1"/>
</dbReference>
<dbReference type="Pfam" id="PF02837">
    <property type="entry name" value="Glyco_hydro_2_N"/>
    <property type="match status" value="1"/>
</dbReference>
<dbReference type="PANTHER" id="PTHR42732:SF1">
    <property type="entry name" value="BETA-MANNOSIDASE"/>
    <property type="match status" value="1"/>
</dbReference>
<dbReference type="Gene3D" id="2.60.40.10">
    <property type="entry name" value="Immunoglobulins"/>
    <property type="match status" value="1"/>
</dbReference>
<dbReference type="EMBL" id="CP042434">
    <property type="protein sequence ID" value="QEC70352.1"/>
    <property type="molecule type" value="Genomic_DNA"/>
</dbReference>
<dbReference type="InterPro" id="IPR017853">
    <property type="entry name" value="GH"/>
</dbReference>
<dbReference type="PRINTS" id="PR00132">
    <property type="entry name" value="GLHYDRLASE2"/>
</dbReference>
<keyword evidence="2" id="KW-0378">Hydrolase</keyword>
<protein>
    <recommendedName>
        <fullName evidence="9">Glycoside hydrolase family 2 protein</fullName>
    </recommendedName>
</protein>
<reference evidence="7 8" key="1">
    <citation type="journal article" date="2017" name="Int. J. Syst. Evol. Microbiol.">
        <title>Arachidicoccus ginsenosidivorans sp. nov., with ginsenoside-converting activity isolated from ginseng cultivating soil.</title>
        <authorList>
            <person name="Siddiqi M.Z."/>
            <person name="Aslam Z."/>
            <person name="Im W.T."/>
        </authorList>
    </citation>
    <scope>NUCLEOTIDE SEQUENCE [LARGE SCALE GENOMIC DNA]</scope>
    <source>
        <strain evidence="7 8">Gsoil 809</strain>
    </source>
</reference>
<evidence type="ECO:0000256" key="3">
    <source>
        <dbReference type="ARBA" id="ARBA00023295"/>
    </source>
</evidence>
<dbReference type="AlphaFoldDB" id="A0A5B8VHB3"/>
<dbReference type="PANTHER" id="PTHR42732">
    <property type="entry name" value="BETA-GALACTOSIDASE"/>
    <property type="match status" value="1"/>
</dbReference>
<accession>A0A5B8VHB3</accession>
<dbReference type="InterPro" id="IPR006102">
    <property type="entry name" value="Ig-like_GH2"/>
</dbReference>
<evidence type="ECO:0000256" key="2">
    <source>
        <dbReference type="ARBA" id="ARBA00022801"/>
    </source>
</evidence>
<dbReference type="RefSeq" id="WP_146779616.1">
    <property type="nucleotide sequence ID" value="NZ_CP042434.1"/>
</dbReference>
<sequence length="654" mass="74746">MQKLKSIYIMSLTNKIKAVKYYPLNKMQRLQMRMGILHHHWPKISSSLFLKTASLSLFLILLIQTTRAQIKPIALQSFNSGWQYTTMRFQDKKDAQAAKPRGLGSKWDDQFNIQSVDIKYKDTSKSATIKNKEQLSVIKTQLEHADWHPVTLPHSAFIEPVPIEKPIEGYAFYKKTFKVPSNLKGKLIQLQFDGAMQIAEIWVNGQFVKRHLGGYLPFSVNLTDILNFGKENTIFVKLDNRANPILPPGKPVEKLDFIYYSGIYRDTWLKITDPLHITSANEIQKPGGGGVFAHYLGLAPRGHGGILKITTHIKNQDNKTRTFRLEQSLSRPRLNGQTFARSYLRANPTTPPCSLLPGQDTTIIQTLLVTNPRQWSPDKPYLYTLTSTVKENGKLISGQNTNIGLRTLRITAEKGVLINGNPIHINGSNRHMNYPWIGNALSDNANIRDAILVKKAGINALRLAHYPQDPSFYDACDSLGILLIDCIPGWQFFNKAETFQELVMRDIRQMIYRDRNHPAIFLWETSLNESYPPAAFRIKQAQVAHKAWQDSTDFYTSGDSYFTKAAWDVPYDDWNGDPGNRNNTTYPANPFLIREYGDYEFGGGQSTSRKSRGDGQQAMLQQAWNLQWEHNRNQLRYPRCIGDMTWAFLTDWLV</sequence>
<dbReference type="InterPro" id="IPR051913">
    <property type="entry name" value="GH2_Domain-Containing"/>
</dbReference>
<dbReference type="SUPFAM" id="SSF49785">
    <property type="entry name" value="Galactose-binding domain-like"/>
    <property type="match status" value="1"/>
</dbReference>
<dbReference type="GO" id="GO:0004553">
    <property type="term" value="F:hydrolase activity, hydrolyzing O-glycosyl compounds"/>
    <property type="evidence" value="ECO:0007669"/>
    <property type="project" value="InterPro"/>
</dbReference>
<evidence type="ECO:0000313" key="8">
    <source>
        <dbReference type="Proteomes" id="UP000321291"/>
    </source>
</evidence>
<dbReference type="Proteomes" id="UP000321291">
    <property type="component" value="Chromosome"/>
</dbReference>
<proteinExistence type="inferred from homology"/>
<feature type="domain" description="Glycosyl hydrolases family 2 sugar binding" evidence="6">
    <location>
        <begin position="167"/>
        <end position="269"/>
    </location>
</feature>
<dbReference type="GO" id="GO:0005975">
    <property type="term" value="P:carbohydrate metabolic process"/>
    <property type="evidence" value="ECO:0007669"/>
    <property type="project" value="InterPro"/>
</dbReference>
<keyword evidence="3" id="KW-0326">Glycosidase</keyword>
<evidence type="ECO:0000259" key="5">
    <source>
        <dbReference type="Pfam" id="PF02836"/>
    </source>
</evidence>
<evidence type="ECO:0000313" key="7">
    <source>
        <dbReference type="EMBL" id="QEC70352.1"/>
    </source>
</evidence>
<evidence type="ECO:0000259" key="6">
    <source>
        <dbReference type="Pfam" id="PF02837"/>
    </source>
</evidence>
<evidence type="ECO:0000259" key="4">
    <source>
        <dbReference type="Pfam" id="PF00703"/>
    </source>
</evidence>
<comment type="similarity">
    <text evidence="1">Belongs to the glycosyl hydrolase 2 family.</text>
</comment>
<dbReference type="Pfam" id="PF02836">
    <property type="entry name" value="Glyco_hydro_2_C"/>
    <property type="match status" value="1"/>
</dbReference>
<dbReference type="InterPro" id="IPR008979">
    <property type="entry name" value="Galactose-bd-like_sf"/>
</dbReference>
<dbReference type="InterPro" id="IPR006104">
    <property type="entry name" value="Glyco_hydro_2_N"/>
</dbReference>
<evidence type="ECO:0000256" key="1">
    <source>
        <dbReference type="ARBA" id="ARBA00007401"/>
    </source>
</evidence>
<dbReference type="InterPro" id="IPR036156">
    <property type="entry name" value="Beta-gal/glucu_dom_sf"/>
</dbReference>
<dbReference type="Gene3D" id="2.60.120.260">
    <property type="entry name" value="Galactose-binding domain-like"/>
    <property type="match status" value="1"/>
</dbReference>
<evidence type="ECO:0008006" key="9">
    <source>
        <dbReference type="Google" id="ProtNLM"/>
    </source>
</evidence>
<organism evidence="7 8">
    <name type="scientific">Arachidicoccus ginsenosidivorans</name>
    <dbReference type="NCBI Taxonomy" id="496057"/>
    <lineage>
        <taxon>Bacteria</taxon>
        <taxon>Pseudomonadati</taxon>
        <taxon>Bacteroidota</taxon>
        <taxon>Chitinophagia</taxon>
        <taxon>Chitinophagales</taxon>
        <taxon>Chitinophagaceae</taxon>
        <taxon>Arachidicoccus</taxon>
    </lineage>
</organism>
<dbReference type="Gene3D" id="3.20.20.80">
    <property type="entry name" value="Glycosidases"/>
    <property type="match status" value="1"/>
</dbReference>
<name>A0A5B8VHB3_9BACT</name>
<gene>
    <name evidence="7" type="ORF">FSB73_00115</name>
</gene>
<dbReference type="InterPro" id="IPR006101">
    <property type="entry name" value="Glyco_hydro_2"/>
</dbReference>
<dbReference type="OrthoDB" id="9801077at2"/>
<dbReference type="InterPro" id="IPR013783">
    <property type="entry name" value="Ig-like_fold"/>
</dbReference>
<dbReference type="InterPro" id="IPR006103">
    <property type="entry name" value="Glyco_hydro_2_cat"/>
</dbReference>
<feature type="domain" description="Glycoside hydrolase family 2 catalytic" evidence="5">
    <location>
        <begin position="414"/>
        <end position="648"/>
    </location>
</feature>
<dbReference type="SUPFAM" id="SSF51445">
    <property type="entry name" value="(Trans)glycosidases"/>
    <property type="match status" value="1"/>
</dbReference>
<feature type="domain" description="Glycoside hydrolase family 2 immunoglobulin-like beta-sandwich" evidence="4">
    <location>
        <begin position="304"/>
        <end position="406"/>
    </location>
</feature>